<dbReference type="Proteomes" id="UP000289805">
    <property type="component" value="Unassembled WGS sequence"/>
</dbReference>
<keyword evidence="4" id="KW-0547">Nucleotide-binding</keyword>
<feature type="compositionally biased region" description="Low complexity" evidence="9">
    <location>
        <begin position="295"/>
        <end position="328"/>
    </location>
</feature>
<dbReference type="FunFam" id="3.30.200.20:FF:000035">
    <property type="entry name" value="Serine/threonine protein kinase Stk1"/>
    <property type="match status" value="1"/>
</dbReference>
<evidence type="ECO:0000313" key="15">
    <source>
        <dbReference type="Proteomes" id="UP000289805"/>
    </source>
</evidence>
<dbReference type="PROSITE" id="PS50011">
    <property type="entry name" value="PROTEIN_KINASE_DOM"/>
    <property type="match status" value="1"/>
</dbReference>
<proteinExistence type="predicted"/>
<evidence type="ECO:0000256" key="2">
    <source>
        <dbReference type="ARBA" id="ARBA00022527"/>
    </source>
</evidence>
<evidence type="ECO:0000259" key="11">
    <source>
        <dbReference type="PROSITE" id="PS50011"/>
    </source>
</evidence>
<dbReference type="InterPro" id="IPR008271">
    <property type="entry name" value="Ser/Thr_kinase_AS"/>
</dbReference>
<dbReference type="EMBL" id="SDJQ01000022">
    <property type="protein sequence ID" value="RXR31894.1"/>
    <property type="molecule type" value="Genomic_DNA"/>
</dbReference>
<feature type="region of interest" description="Disordered" evidence="9">
    <location>
        <begin position="343"/>
        <end position="392"/>
    </location>
</feature>
<evidence type="ECO:0000256" key="9">
    <source>
        <dbReference type="SAM" id="MobiDB-lite"/>
    </source>
</evidence>
<dbReference type="SUPFAM" id="SSF56112">
    <property type="entry name" value="Protein kinase-like (PK-like)"/>
    <property type="match status" value="1"/>
</dbReference>
<evidence type="ECO:0000256" key="1">
    <source>
        <dbReference type="ARBA" id="ARBA00012513"/>
    </source>
</evidence>
<dbReference type="GO" id="GO:0005524">
    <property type="term" value="F:ATP binding"/>
    <property type="evidence" value="ECO:0007669"/>
    <property type="project" value="UniProtKB-KW"/>
</dbReference>
<dbReference type="CDD" id="cd06577">
    <property type="entry name" value="PASTA_pknB"/>
    <property type="match status" value="4"/>
</dbReference>
<feature type="region of interest" description="Disordered" evidence="9">
    <location>
        <begin position="285"/>
        <end position="328"/>
    </location>
</feature>
<evidence type="ECO:0000313" key="16">
    <source>
        <dbReference type="Proteomes" id="UP000290517"/>
    </source>
</evidence>
<keyword evidence="16" id="KW-1185">Reference proteome</keyword>
<feature type="domain" description="Protein kinase" evidence="11">
    <location>
        <begin position="18"/>
        <end position="284"/>
    </location>
</feature>
<evidence type="ECO:0000256" key="5">
    <source>
        <dbReference type="ARBA" id="ARBA00022777"/>
    </source>
</evidence>
<dbReference type="AlphaFoldDB" id="A0A4Q1KSB0"/>
<feature type="domain" description="PASTA" evidence="12">
    <location>
        <begin position="595"/>
        <end position="661"/>
    </location>
</feature>
<dbReference type="InterPro" id="IPR000719">
    <property type="entry name" value="Prot_kinase_dom"/>
</dbReference>
<name>A0A4Q1KSB0_9CELL</name>
<dbReference type="PROSITE" id="PS51178">
    <property type="entry name" value="PASTA"/>
    <property type="match status" value="4"/>
</dbReference>
<organism evidence="14 15">
    <name type="scientific">Oerskovia turbata</name>
    <dbReference type="NCBI Taxonomy" id="1713"/>
    <lineage>
        <taxon>Bacteria</taxon>
        <taxon>Bacillati</taxon>
        <taxon>Actinomycetota</taxon>
        <taxon>Actinomycetes</taxon>
        <taxon>Micrococcales</taxon>
        <taxon>Cellulomonadaceae</taxon>
        <taxon>Oerskovia</taxon>
    </lineage>
</organism>
<dbReference type="CDD" id="cd14014">
    <property type="entry name" value="STKc_PknB_like"/>
    <property type="match status" value="1"/>
</dbReference>
<dbReference type="RefSeq" id="WP_030152541.1">
    <property type="nucleotide sequence ID" value="NZ_JOFV01000016.1"/>
</dbReference>
<protein>
    <recommendedName>
        <fullName evidence="1">non-specific serine/threonine protein kinase</fullName>
        <ecNumber evidence="1">2.7.11.1</ecNumber>
    </recommendedName>
</protein>
<dbReference type="GO" id="GO:0045717">
    <property type="term" value="P:negative regulation of fatty acid biosynthetic process"/>
    <property type="evidence" value="ECO:0007669"/>
    <property type="project" value="UniProtKB-ARBA"/>
</dbReference>
<keyword evidence="10" id="KW-1133">Transmembrane helix</keyword>
<gene>
    <name evidence="13" type="ORF">EQW73_15555</name>
    <name evidence="14" type="ORF">EQW78_15725</name>
</gene>
<dbReference type="Gene3D" id="3.30.10.20">
    <property type="match status" value="4"/>
</dbReference>
<dbReference type="InterPro" id="IPR011009">
    <property type="entry name" value="Kinase-like_dom_sf"/>
</dbReference>
<dbReference type="Pfam" id="PF00069">
    <property type="entry name" value="Pkinase"/>
    <property type="match status" value="1"/>
</dbReference>
<dbReference type="SMART" id="SM00220">
    <property type="entry name" value="S_TKc"/>
    <property type="match status" value="1"/>
</dbReference>
<dbReference type="FunFam" id="1.10.510.10:FF:000021">
    <property type="entry name" value="Serine/threonine protein kinase"/>
    <property type="match status" value="1"/>
</dbReference>
<dbReference type="PROSITE" id="PS00108">
    <property type="entry name" value="PROTEIN_KINASE_ST"/>
    <property type="match status" value="1"/>
</dbReference>
<comment type="caution">
    <text evidence="14">The sequence shown here is derived from an EMBL/GenBank/DDBJ whole genome shotgun (WGS) entry which is preliminary data.</text>
</comment>
<dbReference type="PANTHER" id="PTHR43289:SF34">
    <property type="entry name" value="SERINE_THREONINE-PROTEIN KINASE YBDM-RELATED"/>
    <property type="match status" value="1"/>
</dbReference>
<dbReference type="OrthoDB" id="9762169at2"/>
<dbReference type="Gene3D" id="3.30.200.20">
    <property type="entry name" value="Phosphorylase Kinase, domain 1"/>
    <property type="match status" value="1"/>
</dbReference>
<comment type="catalytic activity">
    <reaction evidence="7">
        <text>L-threonyl-[protein] + ATP = O-phospho-L-threonyl-[protein] + ADP + H(+)</text>
        <dbReference type="Rhea" id="RHEA:46608"/>
        <dbReference type="Rhea" id="RHEA-COMP:11060"/>
        <dbReference type="Rhea" id="RHEA-COMP:11605"/>
        <dbReference type="ChEBI" id="CHEBI:15378"/>
        <dbReference type="ChEBI" id="CHEBI:30013"/>
        <dbReference type="ChEBI" id="CHEBI:30616"/>
        <dbReference type="ChEBI" id="CHEBI:61977"/>
        <dbReference type="ChEBI" id="CHEBI:456216"/>
        <dbReference type="EC" id="2.7.11.1"/>
    </reaction>
</comment>
<evidence type="ECO:0000256" key="3">
    <source>
        <dbReference type="ARBA" id="ARBA00022679"/>
    </source>
</evidence>
<dbReference type="Proteomes" id="UP000290517">
    <property type="component" value="Unassembled WGS sequence"/>
</dbReference>
<dbReference type="STRING" id="1713.GCA_000718325_03062"/>
<evidence type="ECO:0000256" key="4">
    <source>
        <dbReference type="ARBA" id="ARBA00022741"/>
    </source>
</evidence>
<dbReference type="EMBL" id="SDJR01000011">
    <property type="protein sequence ID" value="RXR23154.1"/>
    <property type="molecule type" value="Genomic_DNA"/>
</dbReference>
<evidence type="ECO:0000256" key="6">
    <source>
        <dbReference type="ARBA" id="ARBA00022840"/>
    </source>
</evidence>
<evidence type="ECO:0000256" key="10">
    <source>
        <dbReference type="SAM" id="Phobius"/>
    </source>
</evidence>
<keyword evidence="3" id="KW-0808">Transferase</keyword>
<keyword evidence="10" id="KW-0472">Membrane</keyword>
<dbReference type="PANTHER" id="PTHR43289">
    <property type="entry name" value="MITOGEN-ACTIVATED PROTEIN KINASE KINASE KINASE 20-RELATED"/>
    <property type="match status" value="1"/>
</dbReference>
<reference evidence="15 16" key="1">
    <citation type="submission" date="2019-01" db="EMBL/GenBank/DDBJ databases">
        <title>Oerskovia turbata Genome sequencing and assembly.</title>
        <authorList>
            <person name="Dou T."/>
        </authorList>
    </citation>
    <scope>NUCLEOTIDE SEQUENCE [LARGE SCALE GENOMIC DNA]</scope>
    <source>
        <strain evidence="14 15">JCM12123</strain>
        <strain evidence="13 16">JCM3160</strain>
    </source>
</reference>
<dbReference type="GO" id="GO:0004674">
    <property type="term" value="F:protein serine/threonine kinase activity"/>
    <property type="evidence" value="ECO:0007669"/>
    <property type="project" value="UniProtKB-KW"/>
</dbReference>
<keyword evidence="2" id="KW-0723">Serine/threonine-protein kinase</keyword>
<accession>A0A4Q1KSB0</accession>
<feature type="transmembrane region" description="Helical" evidence="10">
    <location>
        <begin position="432"/>
        <end position="455"/>
    </location>
</feature>
<evidence type="ECO:0000313" key="14">
    <source>
        <dbReference type="EMBL" id="RXR31894.1"/>
    </source>
</evidence>
<feature type="domain" description="PASTA" evidence="12">
    <location>
        <begin position="526"/>
        <end position="594"/>
    </location>
</feature>
<feature type="domain" description="PASTA" evidence="12">
    <location>
        <begin position="662"/>
        <end position="728"/>
    </location>
</feature>
<comment type="catalytic activity">
    <reaction evidence="8">
        <text>L-seryl-[protein] + ATP = O-phospho-L-seryl-[protein] + ADP + H(+)</text>
        <dbReference type="Rhea" id="RHEA:17989"/>
        <dbReference type="Rhea" id="RHEA-COMP:9863"/>
        <dbReference type="Rhea" id="RHEA-COMP:11604"/>
        <dbReference type="ChEBI" id="CHEBI:15378"/>
        <dbReference type="ChEBI" id="CHEBI:29999"/>
        <dbReference type="ChEBI" id="CHEBI:30616"/>
        <dbReference type="ChEBI" id="CHEBI:83421"/>
        <dbReference type="ChEBI" id="CHEBI:456216"/>
        <dbReference type="EC" id="2.7.11.1"/>
    </reaction>
</comment>
<evidence type="ECO:0000256" key="8">
    <source>
        <dbReference type="ARBA" id="ARBA00048679"/>
    </source>
</evidence>
<dbReference type="Gene3D" id="1.10.510.10">
    <property type="entry name" value="Transferase(Phosphotransferase) domain 1"/>
    <property type="match status" value="1"/>
</dbReference>
<evidence type="ECO:0000313" key="13">
    <source>
        <dbReference type="EMBL" id="RXR23154.1"/>
    </source>
</evidence>
<dbReference type="InterPro" id="IPR005543">
    <property type="entry name" value="PASTA_dom"/>
</dbReference>
<evidence type="ECO:0000256" key="7">
    <source>
        <dbReference type="ARBA" id="ARBA00047899"/>
    </source>
</evidence>
<dbReference type="Pfam" id="PF03793">
    <property type="entry name" value="PASTA"/>
    <property type="match status" value="4"/>
</dbReference>
<keyword evidence="6" id="KW-0067">ATP-binding</keyword>
<keyword evidence="5" id="KW-0418">Kinase</keyword>
<feature type="domain" description="PASTA" evidence="12">
    <location>
        <begin position="459"/>
        <end position="525"/>
    </location>
</feature>
<dbReference type="EC" id="2.7.11.1" evidence="1"/>
<dbReference type="SMART" id="SM00740">
    <property type="entry name" value="PASTA"/>
    <property type="match status" value="4"/>
</dbReference>
<evidence type="ECO:0000259" key="12">
    <source>
        <dbReference type="PROSITE" id="PS51178"/>
    </source>
</evidence>
<sequence length="728" mass="75143">MATVTSDPFVGRLVDGRYHVVSRIARGGMATVYLAVDRRLDREVALKVMHPHLAEGTDGGEFVARFRREARAAARLAHPGVVAVFDQGVDGETSYLTMEYVPGTNLRHVLQDEGSLSVGRTLDLLEEILDALAAAHHKGLVHRDVKPENVLLDESGRVKVADFGLARAVSEGASTATSTILGTVAYLGPELITSGRCDARTDVYSVGVLAYEMLTGHHPFTGETPLQVAFQHVNSDIPAPSDVEHWIPTEVDVLVCALAARSPEDRPVDASAALALVRQTRQALDPAALEERSSRATGAAATSGAEPSPSAGSPGSPDTAASPGSPDTAVLGVATAALAGALARPGDTPSGAAATPATARTTGPDSTPTTALPGLWATRDESAPRPTGDAGTQHTLALDRTTVAAHAGTPDLPSEHGPEVEVLRRAGRRRRAWWWSLAIVVLLAGALTGASWWFLSGPGAYTIVPGGLVGAPQAGAEQTLAAVDLRSDVTEAYDDTFTAGTVISTDPGAGEKVRKDGEVHLLVSLGVKMIEIPAGLVGKPAEEATEALKDAGFTVGDPVEAYSDTVPAGTVVSVSEPEGTSVPHSTVPVLTVSQGPAPVTIPQVVGLGKDAALTALSDLGLDSSSTDDYSETVAAGLVISQTPENGTEGHRGDKVALVVSLGPPLVEIPNTYGRNVTDAEKMLKDAGFVVEVRHPQGISPLNIVYAQDPAGGAGKTAPKGSTIVINVF</sequence>
<keyword evidence="10" id="KW-0812">Transmembrane</keyword>
<feature type="compositionally biased region" description="Low complexity" evidence="9">
    <location>
        <begin position="343"/>
        <end position="364"/>
    </location>
</feature>